<evidence type="ECO:0000256" key="1">
    <source>
        <dbReference type="ARBA" id="ARBA00004141"/>
    </source>
</evidence>
<comment type="caution">
    <text evidence="21">The sequence shown here is derived from an EMBL/GenBank/DDBJ whole genome shotgun (WGS) entry which is preliminary data.</text>
</comment>
<dbReference type="GO" id="GO:0071617">
    <property type="term" value="F:lysophospholipid acyltransferase activity"/>
    <property type="evidence" value="ECO:0007669"/>
    <property type="project" value="TreeGrafter"/>
</dbReference>
<keyword evidence="14" id="KW-0012">Acyltransferase</keyword>
<dbReference type="PANTHER" id="PTHR13906:SF14">
    <property type="entry name" value="LYSOPHOSPHOLIPID ACYLTRANSFERASE 5"/>
    <property type="match status" value="1"/>
</dbReference>
<dbReference type="EMBL" id="JBAMIC010000019">
    <property type="protein sequence ID" value="KAK7094232.1"/>
    <property type="molecule type" value="Genomic_DNA"/>
</dbReference>
<reference evidence="21 22" key="1">
    <citation type="submission" date="2024-02" db="EMBL/GenBank/DDBJ databases">
        <title>Chromosome-scale genome assembly of the rough periwinkle Littorina saxatilis.</title>
        <authorList>
            <person name="De Jode A."/>
            <person name="Faria R."/>
            <person name="Formenti G."/>
            <person name="Sims Y."/>
            <person name="Smith T.P."/>
            <person name="Tracey A."/>
            <person name="Wood J.M.D."/>
            <person name="Zagrodzka Z.B."/>
            <person name="Johannesson K."/>
            <person name="Butlin R.K."/>
            <person name="Leder E.H."/>
        </authorList>
    </citation>
    <scope>NUCLEOTIDE SEQUENCE [LARGE SCALE GENOMIC DNA]</scope>
    <source>
        <strain evidence="21">Snail1</strain>
        <tissue evidence="21">Muscle</tissue>
    </source>
</reference>
<evidence type="ECO:0000256" key="20">
    <source>
        <dbReference type="SAM" id="Phobius"/>
    </source>
</evidence>
<keyword evidence="12" id="KW-0594">Phospholipid biosynthesis</keyword>
<evidence type="ECO:0000256" key="4">
    <source>
        <dbReference type="ARBA" id="ARBA00010323"/>
    </source>
</evidence>
<dbReference type="GO" id="GO:0005783">
    <property type="term" value="C:endoplasmic reticulum"/>
    <property type="evidence" value="ECO:0007669"/>
    <property type="project" value="UniProtKB-SubCell"/>
</dbReference>
<feature type="transmembrane region" description="Helical" evidence="20">
    <location>
        <begin position="406"/>
        <end position="424"/>
    </location>
</feature>
<accession>A0AAN9G493</accession>
<feature type="transmembrane region" description="Helical" evidence="20">
    <location>
        <begin position="162"/>
        <end position="182"/>
    </location>
</feature>
<dbReference type="EC" id="2.3.1.23" evidence="16"/>
<dbReference type="GO" id="GO:0030258">
    <property type="term" value="P:lipid modification"/>
    <property type="evidence" value="ECO:0007669"/>
    <property type="project" value="TreeGrafter"/>
</dbReference>
<evidence type="ECO:0000256" key="7">
    <source>
        <dbReference type="ARBA" id="ARBA00022692"/>
    </source>
</evidence>
<name>A0AAN9G493_9CAEN</name>
<dbReference type="AlphaFoldDB" id="A0AAN9G493"/>
<keyword evidence="11 20" id="KW-0472">Membrane</keyword>
<evidence type="ECO:0000256" key="3">
    <source>
        <dbReference type="ARBA" id="ARBA00005074"/>
    </source>
</evidence>
<evidence type="ECO:0000256" key="18">
    <source>
        <dbReference type="ARBA" id="ARBA00039721"/>
    </source>
</evidence>
<feature type="transmembrane region" description="Helical" evidence="20">
    <location>
        <begin position="436"/>
        <end position="456"/>
    </location>
</feature>
<evidence type="ECO:0000313" key="21">
    <source>
        <dbReference type="EMBL" id="KAK7094232.1"/>
    </source>
</evidence>
<feature type="transmembrane region" description="Helical" evidence="20">
    <location>
        <begin position="214"/>
        <end position="231"/>
    </location>
</feature>
<dbReference type="InterPro" id="IPR004299">
    <property type="entry name" value="MBOAT_fam"/>
</dbReference>
<keyword evidence="10" id="KW-0443">Lipid metabolism</keyword>
<comment type="similarity">
    <text evidence="4">Belongs to the membrane-bound acyltransferase family.</text>
</comment>
<evidence type="ECO:0000256" key="12">
    <source>
        <dbReference type="ARBA" id="ARBA00023209"/>
    </source>
</evidence>
<organism evidence="21 22">
    <name type="scientific">Littorina saxatilis</name>
    <dbReference type="NCBI Taxonomy" id="31220"/>
    <lineage>
        <taxon>Eukaryota</taxon>
        <taxon>Metazoa</taxon>
        <taxon>Spiralia</taxon>
        <taxon>Lophotrochozoa</taxon>
        <taxon>Mollusca</taxon>
        <taxon>Gastropoda</taxon>
        <taxon>Caenogastropoda</taxon>
        <taxon>Littorinimorpha</taxon>
        <taxon>Littorinoidea</taxon>
        <taxon>Littorinidae</taxon>
        <taxon>Littorina</taxon>
    </lineage>
</organism>
<dbReference type="GO" id="GO:0016020">
    <property type="term" value="C:membrane"/>
    <property type="evidence" value="ECO:0007669"/>
    <property type="project" value="UniProtKB-SubCell"/>
</dbReference>
<evidence type="ECO:0000256" key="13">
    <source>
        <dbReference type="ARBA" id="ARBA00023264"/>
    </source>
</evidence>
<dbReference type="Proteomes" id="UP001374579">
    <property type="component" value="Unassembled WGS sequence"/>
</dbReference>
<dbReference type="GO" id="GO:0047184">
    <property type="term" value="F:1-acylglycerophosphocholine O-acyltransferase activity"/>
    <property type="evidence" value="ECO:0007669"/>
    <property type="project" value="UniProtKB-EC"/>
</dbReference>
<keyword evidence="9 20" id="KW-1133">Transmembrane helix</keyword>
<evidence type="ECO:0000256" key="10">
    <source>
        <dbReference type="ARBA" id="ARBA00023098"/>
    </source>
</evidence>
<evidence type="ECO:0000256" key="2">
    <source>
        <dbReference type="ARBA" id="ARBA00004240"/>
    </source>
</evidence>
<gene>
    <name evidence="21" type="ORF">V1264_007881</name>
</gene>
<keyword evidence="7 20" id="KW-0812">Transmembrane</keyword>
<evidence type="ECO:0000256" key="19">
    <source>
        <dbReference type="SAM" id="MobiDB-lite"/>
    </source>
</evidence>
<dbReference type="Pfam" id="PF03062">
    <property type="entry name" value="MBOAT"/>
    <property type="match status" value="1"/>
</dbReference>
<evidence type="ECO:0000256" key="6">
    <source>
        <dbReference type="ARBA" id="ARBA00022679"/>
    </source>
</evidence>
<evidence type="ECO:0000256" key="16">
    <source>
        <dbReference type="ARBA" id="ARBA00026120"/>
    </source>
</evidence>
<dbReference type="EC" id="2.3.1.n6" evidence="17"/>
<keyword evidence="13" id="KW-1208">Phospholipid metabolism</keyword>
<keyword evidence="8" id="KW-0256">Endoplasmic reticulum</keyword>
<keyword evidence="5" id="KW-0444">Lipid biosynthesis</keyword>
<evidence type="ECO:0000256" key="8">
    <source>
        <dbReference type="ARBA" id="ARBA00022824"/>
    </source>
</evidence>
<feature type="compositionally biased region" description="Low complexity" evidence="19">
    <location>
        <begin position="466"/>
        <end position="480"/>
    </location>
</feature>
<evidence type="ECO:0000256" key="9">
    <source>
        <dbReference type="ARBA" id="ARBA00022989"/>
    </source>
</evidence>
<comment type="subcellular location">
    <subcellularLocation>
        <location evidence="2">Endoplasmic reticulum</location>
    </subcellularLocation>
    <subcellularLocation>
        <location evidence="1">Membrane</location>
        <topology evidence="1">Multi-pass membrane protein</topology>
    </subcellularLocation>
</comment>
<dbReference type="GO" id="GO:0006656">
    <property type="term" value="P:phosphatidylcholine biosynthetic process"/>
    <property type="evidence" value="ECO:0007669"/>
    <property type="project" value="TreeGrafter"/>
</dbReference>
<proteinExistence type="inferred from homology"/>
<dbReference type="InterPro" id="IPR049941">
    <property type="entry name" value="LPLAT_7/PORCN-like"/>
</dbReference>
<feature type="transmembrane region" description="Helical" evidence="20">
    <location>
        <begin position="91"/>
        <end position="110"/>
    </location>
</feature>
<dbReference type="PANTHER" id="PTHR13906">
    <property type="entry name" value="PORCUPINE"/>
    <property type="match status" value="1"/>
</dbReference>
<evidence type="ECO:0000256" key="17">
    <source>
        <dbReference type="ARBA" id="ARBA00038923"/>
    </source>
</evidence>
<comment type="pathway">
    <text evidence="15">Phospholipid metabolism.</text>
</comment>
<sequence length="480" mass="54347">MSGSFIAPLATVLGASESGTRLLLSLLSGYPLALLYRSSLLYNQPPAVKHVYFIMTGLLQCWFNFGTDVYHSMFNITFIYILLRVAGGTKFSAVFAFFFNLTYLVVGYYYEVVSGKEYNISWTMPHCVLTLRLTAVAFDLYDGHKTPIPPAYKETALTKAPSLLELFGQCYFFGGFLVGPQYSMRRYMNFVNGEYSDPKTKGPPNTVMPALERFLLGIAYIGAYQAVYIFVSDEFLQSEAFQERGLLLKCVLLIIWGKTCLHKYIGSWLLTEGAIIFCGLSYNNLDENKQPLWDGCTNVRVKLLETGCTLQHAIRSFNCNTNLWMAQYIFKRLRFLGNKLVSQAVTLFYLAIWHGQDTGYFINFFLEFIYTMCERQIASTVERIGPLRQFFGIPALQPVLFVVKKIYSTFLLSFALVGFSLLQYSKWNGVYASLHYVGFVIPALLLSACTFLQFMFPSKSEHNGVTSSSPSKSQTSQKSD</sequence>
<keyword evidence="6" id="KW-0808">Transferase</keyword>
<keyword evidence="22" id="KW-1185">Reference proteome</keyword>
<feature type="region of interest" description="Disordered" evidence="19">
    <location>
        <begin position="461"/>
        <end position="480"/>
    </location>
</feature>
<evidence type="ECO:0000313" key="22">
    <source>
        <dbReference type="Proteomes" id="UP001374579"/>
    </source>
</evidence>
<evidence type="ECO:0000256" key="15">
    <source>
        <dbReference type="ARBA" id="ARBA00025707"/>
    </source>
</evidence>
<evidence type="ECO:0000256" key="5">
    <source>
        <dbReference type="ARBA" id="ARBA00022516"/>
    </source>
</evidence>
<evidence type="ECO:0000256" key="11">
    <source>
        <dbReference type="ARBA" id="ARBA00023136"/>
    </source>
</evidence>
<protein>
    <recommendedName>
        <fullName evidence="18">Lysophospholipid acyltransferase 5</fullName>
        <ecNumber evidence="16">2.3.1.23</ecNumber>
        <ecNumber evidence="17">2.3.1.n6</ecNumber>
    </recommendedName>
</protein>
<comment type="pathway">
    <text evidence="3">Lipid metabolism; phospholipid metabolism.</text>
</comment>
<evidence type="ECO:0000256" key="14">
    <source>
        <dbReference type="ARBA" id="ARBA00023315"/>
    </source>
</evidence>